<protein>
    <submittedName>
        <fullName evidence="2">Uncharacterized protein</fullName>
    </submittedName>
</protein>
<accession>A0AA88PAR6</accession>
<dbReference type="Proteomes" id="UP001187343">
    <property type="component" value="Unassembled WGS sequence"/>
</dbReference>
<dbReference type="AlphaFoldDB" id="A0AA88PAR6"/>
<evidence type="ECO:0000313" key="3">
    <source>
        <dbReference type="Proteomes" id="UP001187343"/>
    </source>
</evidence>
<sequence length="187" mass="20035">MRLCWGIGVLTQDLTPPALSQSFSILAPPRSVGFTVTPLSLEALVTAKTLTAYPGPEMGMAQNFTPREHHSSRSQDQAVLSTGTGSPRPNVQTHLDLVRCPQDNQWCNMQRASNHGSGQTLGCSGTSKKDCLKVVTPLLAPKEVPTSASGQAWAWLRPRQHSDCSPRLPPGLNPLPSHITTSPPSPV</sequence>
<evidence type="ECO:0000256" key="1">
    <source>
        <dbReference type="SAM" id="MobiDB-lite"/>
    </source>
</evidence>
<feature type="compositionally biased region" description="Polar residues" evidence="1">
    <location>
        <begin position="178"/>
        <end position="187"/>
    </location>
</feature>
<feature type="compositionally biased region" description="Polar residues" evidence="1">
    <location>
        <begin position="74"/>
        <end position="92"/>
    </location>
</feature>
<evidence type="ECO:0000313" key="2">
    <source>
        <dbReference type="EMBL" id="KAK2878663.1"/>
    </source>
</evidence>
<feature type="region of interest" description="Disordered" evidence="1">
    <location>
        <begin position="160"/>
        <end position="187"/>
    </location>
</feature>
<keyword evidence="3" id="KW-1185">Reference proteome</keyword>
<feature type="region of interest" description="Disordered" evidence="1">
    <location>
        <begin position="64"/>
        <end position="92"/>
    </location>
</feature>
<gene>
    <name evidence="2" type="ORF">Q8A67_019454</name>
</gene>
<organism evidence="2 3">
    <name type="scientific">Cirrhinus molitorella</name>
    <name type="common">mud carp</name>
    <dbReference type="NCBI Taxonomy" id="172907"/>
    <lineage>
        <taxon>Eukaryota</taxon>
        <taxon>Metazoa</taxon>
        <taxon>Chordata</taxon>
        <taxon>Craniata</taxon>
        <taxon>Vertebrata</taxon>
        <taxon>Euteleostomi</taxon>
        <taxon>Actinopterygii</taxon>
        <taxon>Neopterygii</taxon>
        <taxon>Teleostei</taxon>
        <taxon>Ostariophysi</taxon>
        <taxon>Cypriniformes</taxon>
        <taxon>Cyprinidae</taxon>
        <taxon>Labeoninae</taxon>
        <taxon>Labeonini</taxon>
        <taxon>Cirrhinus</taxon>
    </lineage>
</organism>
<name>A0AA88PAR6_9TELE</name>
<reference evidence="2" key="1">
    <citation type="submission" date="2023-08" db="EMBL/GenBank/DDBJ databases">
        <title>Chromosome-level Genome Assembly of mud carp (Cirrhinus molitorella).</title>
        <authorList>
            <person name="Liu H."/>
        </authorList>
    </citation>
    <scope>NUCLEOTIDE SEQUENCE</scope>
    <source>
        <strain evidence="2">Prfri</strain>
        <tissue evidence="2">Muscle</tissue>
    </source>
</reference>
<proteinExistence type="predicted"/>
<comment type="caution">
    <text evidence="2">The sequence shown here is derived from an EMBL/GenBank/DDBJ whole genome shotgun (WGS) entry which is preliminary data.</text>
</comment>
<dbReference type="EMBL" id="JAUYZG010000019">
    <property type="protein sequence ID" value="KAK2878663.1"/>
    <property type="molecule type" value="Genomic_DNA"/>
</dbReference>